<dbReference type="Pfam" id="PF01663">
    <property type="entry name" value="Phosphodiest"/>
    <property type="match status" value="1"/>
</dbReference>
<dbReference type="PANTHER" id="PTHR10151">
    <property type="entry name" value="ECTONUCLEOTIDE PYROPHOSPHATASE/PHOSPHODIESTERASE"/>
    <property type="match status" value="1"/>
</dbReference>
<sequence length="430" mass="48204">MLLTLWLFPLLGGGVECTRTLFVVLDGFRFDYVKLFQTPNIARITNGENTFFHPGILPVFPTTTLPNLASMITGNFSDTHGITIKDPVRSHSKKDVTPSSPEYWGKLRKMGTIWDSYVDSATSHPHKPPGLISWPFSTIIDSSKDKHYKHVSNSKTLASKLSSIKSMFTNDSLDFVSVYVDEPGSYALPYGPESMQVNESISKLDAWIGELVKEFKEDTNIIITSTPGYLNVTLSNVIYLHKILEKGTYSVHGNSPFLSIVPKEGEEINIFQILDQQTSFKTYYKNNIPANWHYVLDPTVKIALLASQGQVFEDFFKTVKRFHSKHGIKEPLERTYGLSGYMDNLKNSSSILLGIGPAFKKETSKSFVRDDARVVDIYALLSHVLGLDTSNNDREGRLDVFTHDLSNPPIETIERIKKVINQISNTPAAG</sequence>
<feature type="signal peptide" evidence="1">
    <location>
        <begin position="1"/>
        <end position="17"/>
    </location>
</feature>
<accession>A0A0K2TBY3</accession>
<dbReference type="InterPro" id="IPR002591">
    <property type="entry name" value="Phosphodiest/P_Trfase"/>
</dbReference>
<evidence type="ECO:0000256" key="1">
    <source>
        <dbReference type="SAM" id="SignalP"/>
    </source>
</evidence>
<feature type="non-terminal residue" evidence="2">
    <location>
        <position position="430"/>
    </location>
</feature>
<dbReference type="AlphaFoldDB" id="A0A0K2TBY3"/>
<dbReference type="PANTHER" id="PTHR10151:SF120">
    <property type="entry name" value="BIS(5'-ADENOSYL)-TRIPHOSPHATASE"/>
    <property type="match status" value="1"/>
</dbReference>
<dbReference type="Gene3D" id="3.30.1360.180">
    <property type="match status" value="1"/>
</dbReference>
<organism evidence="2">
    <name type="scientific">Lepeophtheirus salmonis</name>
    <name type="common">Salmon louse</name>
    <name type="synonym">Caligus salmonis</name>
    <dbReference type="NCBI Taxonomy" id="72036"/>
    <lineage>
        <taxon>Eukaryota</taxon>
        <taxon>Metazoa</taxon>
        <taxon>Ecdysozoa</taxon>
        <taxon>Arthropoda</taxon>
        <taxon>Crustacea</taxon>
        <taxon>Multicrustacea</taxon>
        <taxon>Hexanauplia</taxon>
        <taxon>Copepoda</taxon>
        <taxon>Siphonostomatoida</taxon>
        <taxon>Caligidae</taxon>
        <taxon>Lepeophtheirus</taxon>
    </lineage>
</organism>
<dbReference type="OrthoDB" id="415411at2759"/>
<dbReference type="EMBL" id="HACA01005595">
    <property type="protein sequence ID" value="CDW22956.1"/>
    <property type="molecule type" value="Transcribed_RNA"/>
</dbReference>
<dbReference type="GO" id="GO:0016787">
    <property type="term" value="F:hydrolase activity"/>
    <property type="evidence" value="ECO:0007669"/>
    <property type="project" value="UniProtKB-ARBA"/>
</dbReference>
<proteinExistence type="predicted"/>
<gene>
    <name evidence="2" type="primary">Enpp5</name>
</gene>
<name>A0A0K2TBY3_LEPSM</name>
<dbReference type="Gene3D" id="3.40.720.10">
    <property type="entry name" value="Alkaline Phosphatase, subunit A"/>
    <property type="match status" value="1"/>
</dbReference>
<keyword evidence="1" id="KW-0732">Signal</keyword>
<dbReference type="InterPro" id="IPR017850">
    <property type="entry name" value="Alkaline_phosphatase_core_sf"/>
</dbReference>
<dbReference type="SUPFAM" id="SSF53649">
    <property type="entry name" value="Alkaline phosphatase-like"/>
    <property type="match status" value="1"/>
</dbReference>
<protein>
    <submittedName>
        <fullName evidence="2">Ectonucleotide pyrophosphatase/phosphodiesterase 5 (Putative) [Jaculus jaculus]</fullName>
    </submittedName>
</protein>
<evidence type="ECO:0000313" key="2">
    <source>
        <dbReference type="EMBL" id="CDW22956.1"/>
    </source>
</evidence>
<reference evidence="2" key="1">
    <citation type="submission" date="2014-05" db="EMBL/GenBank/DDBJ databases">
        <authorList>
            <person name="Chronopoulou M."/>
        </authorList>
    </citation>
    <scope>NUCLEOTIDE SEQUENCE</scope>
    <source>
        <tissue evidence="2">Whole organism</tissue>
    </source>
</reference>
<feature type="chain" id="PRO_5005487648" evidence="1">
    <location>
        <begin position="18"/>
        <end position="430"/>
    </location>
</feature>